<accession>A0ABQ8YL99</accession>
<protein>
    <submittedName>
        <fullName evidence="8">Pre-mRNA-processing factor 39</fullName>
    </submittedName>
</protein>
<evidence type="ECO:0000313" key="8">
    <source>
        <dbReference type="EMBL" id="KAJ6245355.1"/>
    </source>
</evidence>
<evidence type="ECO:0000256" key="5">
    <source>
        <dbReference type="ARBA" id="ARBA00023242"/>
    </source>
</evidence>
<dbReference type="SUPFAM" id="SSF48452">
    <property type="entry name" value="TPR-like"/>
    <property type="match status" value="1"/>
</dbReference>
<comment type="subcellular location">
    <subcellularLocation>
        <location evidence="1">Nucleus</location>
    </subcellularLocation>
</comment>
<evidence type="ECO:0000256" key="6">
    <source>
        <dbReference type="ARBA" id="ARBA00038019"/>
    </source>
</evidence>
<dbReference type="Gene3D" id="1.25.40.10">
    <property type="entry name" value="Tetratricopeptide repeat domain"/>
    <property type="match status" value="2"/>
</dbReference>
<keyword evidence="7" id="KW-0175">Coiled coil</keyword>
<dbReference type="EMBL" id="JAOAOG010000145">
    <property type="protein sequence ID" value="KAJ6245355.1"/>
    <property type="molecule type" value="Genomic_DNA"/>
</dbReference>
<dbReference type="InterPro" id="IPR011990">
    <property type="entry name" value="TPR-like_helical_dom_sf"/>
</dbReference>
<dbReference type="PANTHER" id="PTHR17204:SF5">
    <property type="entry name" value="PRE-MRNA-PROCESSING FACTOR 39"/>
    <property type="match status" value="1"/>
</dbReference>
<evidence type="ECO:0000256" key="3">
    <source>
        <dbReference type="ARBA" id="ARBA00022737"/>
    </source>
</evidence>
<gene>
    <name evidence="8" type="ORF">M0813_20307</name>
</gene>
<dbReference type="SMART" id="SM00386">
    <property type="entry name" value="HAT"/>
    <property type="match status" value="7"/>
</dbReference>
<comment type="similarity">
    <text evidence="6">Belongs to the PRP39 family.</text>
</comment>
<evidence type="ECO:0000256" key="4">
    <source>
        <dbReference type="ARBA" id="ARBA00023187"/>
    </source>
</evidence>
<dbReference type="Pfam" id="PF23240">
    <property type="entry name" value="HAT_PRP39_N"/>
    <property type="match status" value="1"/>
</dbReference>
<evidence type="ECO:0000256" key="7">
    <source>
        <dbReference type="SAM" id="Coils"/>
    </source>
</evidence>
<name>A0ABQ8YL99_9EUKA</name>
<keyword evidence="3" id="KW-0677">Repeat</keyword>
<dbReference type="InterPro" id="IPR003107">
    <property type="entry name" value="HAT"/>
</dbReference>
<dbReference type="Proteomes" id="UP001150062">
    <property type="component" value="Unassembled WGS sequence"/>
</dbReference>
<evidence type="ECO:0000313" key="9">
    <source>
        <dbReference type="Proteomes" id="UP001150062"/>
    </source>
</evidence>
<reference evidence="8" key="1">
    <citation type="submission" date="2022-08" db="EMBL/GenBank/DDBJ databases">
        <title>Novel sulfate-reducing endosymbionts in the free-living metamonad Anaeramoeba.</title>
        <authorList>
            <person name="Jerlstrom-Hultqvist J."/>
            <person name="Cepicka I."/>
            <person name="Gallot-Lavallee L."/>
            <person name="Salas-Leiva D."/>
            <person name="Curtis B.A."/>
            <person name="Zahonova K."/>
            <person name="Pipaliya S."/>
            <person name="Dacks J."/>
            <person name="Roger A.J."/>
        </authorList>
    </citation>
    <scope>NUCLEOTIDE SEQUENCE</scope>
    <source>
        <strain evidence="8">Schooner1</strain>
    </source>
</reference>
<feature type="coiled-coil region" evidence="7">
    <location>
        <begin position="436"/>
        <end position="545"/>
    </location>
</feature>
<dbReference type="Pfam" id="PF23241">
    <property type="entry name" value="HAT_PRP39_C"/>
    <property type="match status" value="1"/>
</dbReference>
<organism evidence="8 9">
    <name type="scientific">Anaeramoeba flamelloides</name>
    <dbReference type="NCBI Taxonomy" id="1746091"/>
    <lineage>
        <taxon>Eukaryota</taxon>
        <taxon>Metamonada</taxon>
        <taxon>Anaeramoebidae</taxon>
        <taxon>Anaeramoeba</taxon>
    </lineage>
</organism>
<keyword evidence="4" id="KW-0508">mRNA splicing</keyword>
<keyword evidence="5" id="KW-0539">Nucleus</keyword>
<sequence length="689" mass="83655">MEKFKQFYEFLEANPLDFTTWSQFLGLVESSNDLYHIRKAFGIFLSHFPLTFGYWKKYADLDAENREDIYEKAIEMAGNCLEIWQYYLDFAMEIKSSKFVRSLFRRAIRRLGVSYLSGDLWKKWIKWEESRDRMDNVTKIYLTLLSTPVREIDEFWEHFKKHVQNRDTKELISPKQLFEIDEEIRSDPRFSEVKRGMSEIDMFRLKKIMDRHANLYKSTSTRVNRVSFYESEIKRTFFHIKPLNYHQLNNWNQYINFAEDQYENGSEKIEYVKMIYERALIPCALYVEIWRRYTIFFESHNMIDEAREVYEKATKIFVKNRPDIFISYSEFEERNKNYSKARELYQYLIHKMAIGHIETIVKYANFEKRMFKISQSRIDEKKSQDEQIIEIYKNGMDFFEKKLPDSKIKDKRQYAYLSMEYSKVLYQIYQKKQRVLKNYLNNYDNDNDNVKDLISKNENKMNIEKEKEKNIEIEIEKNNEKENENENEKKIEIEKEKEKENENEKEIEKEIEKENEKEKKIEIEIEKENDTNEEINDQKKSSKIKIENKDYNKEEEDKLKNDANKYLILSRQVIEKALETIDNYKPLWLFLIDYEMKIGGKDIYPRIKKVFERCIGDGSTLSKDEKISMLSLFIKISKFYSDEIILIRKAEEKLLKIPTVYSNHKDLENKKRLIEQIIELGNLKQTNKF</sequence>
<evidence type="ECO:0000256" key="1">
    <source>
        <dbReference type="ARBA" id="ARBA00004123"/>
    </source>
</evidence>
<evidence type="ECO:0000256" key="2">
    <source>
        <dbReference type="ARBA" id="ARBA00022664"/>
    </source>
</evidence>
<dbReference type="PANTHER" id="PTHR17204">
    <property type="entry name" value="PRE-MRNA PROCESSING PROTEIN PRP39-RELATED"/>
    <property type="match status" value="1"/>
</dbReference>
<proteinExistence type="inferred from homology"/>
<dbReference type="InterPro" id="IPR059164">
    <property type="entry name" value="HAT_PRP39_C"/>
</dbReference>
<comment type="caution">
    <text evidence="8">The sequence shown here is derived from an EMBL/GenBank/DDBJ whole genome shotgun (WGS) entry which is preliminary data.</text>
</comment>
<keyword evidence="2" id="KW-0507">mRNA processing</keyword>
<keyword evidence="9" id="KW-1185">Reference proteome</keyword>